<evidence type="ECO:0000256" key="1">
    <source>
        <dbReference type="ARBA" id="ARBA00006397"/>
    </source>
</evidence>
<dbReference type="InterPro" id="IPR054559">
    <property type="entry name" value="PSMD12-CSN4-like_N"/>
</dbReference>
<dbReference type="Pfam" id="PF22241">
    <property type="entry name" value="PSMD12-CSN4_N"/>
    <property type="match status" value="1"/>
</dbReference>
<dbReference type="PANTHER" id="PTHR10855:SF1">
    <property type="entry name" value="26S PROTEASOME NON-ATPASE REGULATORY SUBUNIT 12"/>
    <property type="match status" value="1"/>
</dbReference>
<dbReference type="PANTHER" id="PTHR10855">
    <property type="entry name" value="26S PROTEASOME NON-ATPASE REGULATORY SUBUNIT 12/COP9 SIGNALOSOME COMPLEX SUBUNIT 4"/>
    <property type="match status" value="1"/>
</dbReference>
<gene>
    <name evidence="4" type="ORF">PNOK_0211000</name>
</gene>
<dbReference type="EMBL" id="NBII01000002">
    <property type="protein sequence ID" value="PAV22153.1"/>
    <property type="molecule type" value="Genomic_DNA"/>
</dbReference>
<organism evidence="4 5">
    <name type="scientific">Pyrrhoderma noxium</name>
    <dbReference type="NCBI Taxonomy" id="2282107"/>
    <lineage>
        <taxon>Eukaryota</taxon>
        <taxon>Fungi</taxon>
        <taxon>Dikarya</taxon>
        <taxon>Basidiomycota</taxon>
        <taxon>Agaricomycotina</taxon>
        <taxon>Agaricomycetes</taxon>
        <taxon>Hymenochaetales</taxon>
        <taxon>Hymenochaetaceae</taxon>
        <taxon>Pyrrhoderma</taxon>
    </lineage>
</organism>
<dbReference type="FunCoup" id="A0A286URC7">
    <property type="interactions" value="652"/>
</dbReference>
<dbReference type="InterPro" id="IPR036388">
    <property type="entry name" value="WH-like_DNA-bd_sf"/>
</dbReference>
<dbReference type="Proteomes" id="UP000217199">
    <property type="component" value="Unassembled WGS sequence"/>
</dbReference>
<keyword evidence="2 4" id="KW-0647">Proteasome</keyword>
<dbReference type="InterPro" id="IPR040896">
    <property type="entry name" value="RPN5_C"/>
</dbReference>
<dbReference type="InParanoid" id="A0A286URC7"/>
<evidence type="ECO:0000256" key="2">
    <source>
        <dbReference type="ARBA" id="ARBA00022942"/>
    </source>
</evidence>
<dbReference type="Pfam" id="PF18098">
    <property type="entry name" value="RPN5_C"/>
    <property type="match status" value="1"/>
</dbReference>
<keyword evidence="5" id="KW-1185">Reference proteome</keyword>
<dbReference type="Gene3D" id="1.10.10.10">
    <property type="entry name" value="Winged helix-like DNA-binding domain superfamily/Winged helix DNA-binding domain"/>
    <property type="match status" value="1"/>
</dbReference>
<dbReference type="InterPro" id="IPR036390">
    <property type="entry name" value="WH_DNA-bd_sf"/>
</dbReference>
<evidence type="ECO:0000313" key="4">
    <source>
        <dbReference type="EMBL" id="PAV22153.1"/>
    </source>
</evidence>
<dbReference type="GO" id="GO:0005634">
    <property type="term" value="C:nucleus"/>
    <property type="evidence" value="ECO:0007669"/>
    <property type="project" value="UniProtKB-ARBA"/>
</dbReference>
<reference evidence="4 5" key="1">
    <citation type="journal article" date="2017" name="Mol. Ecol.">
        <title>Comparative and population genomic landscape of Phellinus noxius: A hypervariable fungus causing root rot in trees.</title>
        <authorList>
            <person name="Chung C.L."/>
            <person name="Lee T.J."/>
            <person name="Akiba M."/>
            <person name="Lee H.H."/>
            <person name="Kuo T.H."/>
            <person name="Liu D."/>
            <person name="Ke H.M."/>
            <person name="Yokoi T."/>
            <person name="Roa M.B."/>
            <person name="Lu M.J."/>
            <person name="Chang Y.Y."/>
            <person name="Ann P.J."/>
            <person name="Tsai J.N."/>
            <person name="Chen C.Y."/>
            <person name="Tzean S.S."/>
            <person name="Ota Y."/>
            <person name="Hattori T."/>
            <person name="Sahashi N."/>
            <person name="Liou R.F."/>
            <person name="Kikuchi T."/>
            <person name="Tsai I.J."/>
        </authorList>
    </citation>
    <scope>NUCLEOTIDE SEQUENCE [LARGE SCALE GENOMIC DNA]</scope>
    <source>
        <strain evidence="4 5">FFPRI411160</strain>
    </source>
</reference>
<dbReference type="SMART" id="SM00088">
    <property type="entry name" value="PINT"/>
    <property type="match status" value="1"/>
</dbReference>
<dbReference type="STRING" id="2282107.A0A286URC7"/>
<dbReference type="OrthoDB" id="268763at2759"/>
<evidence type="ECO:0000259" key="3">
    <source>
        <dbReference type="PROSITE" id="PS50250"/>
    </source>
</evidence>
<dbReference type="InterPro" id="IPR000717">
    <property type="entry name" value="PCI_dom"/>
</dbReference>
<accession>A0A286URC7</accession>
<comment type="similarity">
    <text evidence="1">Belongs to the proteasome subunit p55 family.</text>
</comment>
<protein>
    <submittedName>
        <fullName evidence="4">26S proteasome non-ATPase regulatory subunit 12</fullName>
    </submittedName>
</protein>
<dbReference type="GO" id="GO:0005737">
    <property type="term" value="C:cytoplasm"/>
    <property type="evidence" value="ECO:0007669"/>
    <property type="project" value="TreeGrafter"/>
</dbReference>
<dbReference type="FunFam" id="1.10.10.10:FF:000070">
    <property type="entry name" value="26S proteasome non-ATPase regulatory subunit 12"/>
    <property type="match status" value="1"/>
</dbReference>
<dbReference type="PROSITE" id="PS50250">
    <property type="entry name" value="PCI"/>
    <property type="match status" value="1"/>
</dbReference>
<sequence>MSEVKKQEKDFTPEVTALVPEATALAKKDKLAEAIEKLLVLEKQTRNASDLKSTTTLATTISDLAYEARDFSKLNANILSLSKKHGQLKGVIQAMVEQAMGWLNDVKSRDGLERWLELIDTLRQVTEGKIFLETPRARVTLLLAHYHELLASEPTKTSPSPLKSLETASDLLSDLQVETYSSMERREKTEFLLEQMRLLVLVAKSKDSEAVKEGKKDQSRGEAEWIKVRVASRKVNEKFLKEKENEDLKLKYYNLRIQYSLHGKEYLDVAKHYHNIWETPSVKEDAAGRGREALEHVVYYILLSPHDNEQSDMLNRIYNYSELTKLDFARNLMKCFVTKELMRWPGITEIYGSTLRKTDVFGSDQDERWQDLHTRVIEHNLRVIARYYTRITMKRLETMLDLSTKETEETLCRLVVSKTIWARIDRPSGIINFRQEQTAEDVMNDWSSDMQRLLGLVEKTWMGMNAALAAQSRVKA</sequence>
<comment type="caution">
    <text evidence="4">The sequence shown here is derived from an EMBL/GenBank/DDBJ whole genome shotgun (WGS) entry which is preliminary data.</text>
</comment>
<evidence type="ECO:0000313" key="5">
    <source>
        <dbReference type="Proteomes" id="UP000217199"/>
    </source>
</evidence>
<dbReference type="Pfam" id="PF01399">
    <property type="entry name" value="PCI"/>
    <property type="match status" value="1"/>
</dbReference>
<dbReference type="AlphaFoldDB" id="A0A286URC7"/>
<name>A0A286URC7_9AGAM</name>
<dbReference type="InterPro" id="IPR040134">
    <property type="entry name" value="PSMD12/CSN4"/>
</dbReference>
<dbReference type="GO" id="GO:0008541">
    <property type="term" value="C:proteasome regulatory particle, lid subcomplex"/>
    <property type="evidence" value="ECO:0007669"/>
    <property type="project" value="TreeGrafter"/>
</dbReference>
<dbReference type="SUPFAM" id="SSF46785">
    <property type="entry name" value="Winged helix' DNA-binding domain"/>
    <property type="match status" value="1"/>
</dbReference>
<feature type="domain" description="PCI" evidence="3">
    <location>
        <begin position="268"/>
        <end position="438"/>
    </location>
</feature>
<proteinExistence type="inferred from homology"/>